<dbReference type="Pfam" id="PF04246">
    <property type="entry name" value="RseC_MucC"/>
    <property type="match status" value="1"/>
</dbReference>
<dbReference type="PANTHER" id="PTHR35867">
    <property type="entry name" value="PROTEIN RSEC"/>
    <property type="match status" value="1"/>
</dbReference>
<reference evidence="2 3" key="1">
    <citation type="submission" date="2017-01" db="EMBL/GenBank/DDBJ databases">
        <authorList>
            <person name="Erauso G."/>
        </authorList>
    </citation>
    <scope>NUCLEOTIDE SEQUENCE [LARGE SCALE GENOMIC DNA]</scope>
    <source>
        <strain evidence="2">MESINF1</strain>
    </source>
</reference>
<dbReference type="KEGG" id="minf:MESINF_0307"/>
<proteinExistence type="predicted"/>
<dbReference type="InterPro" id="IPR007359">
    <property type="entry name" value="SigmaE_reg_RseC_MucC"/>
</dbReference>
<sequence length="144" mass="15749">MRELAIVKELKRDTVLLEKARTQACASCGSKNSCSVSQGDKIVTIQALRNDIEVEPGDTVEIETGKLSATRVAMIVYGIPLIVFLAVLIVVNTFLKSEGLAVGLAFASIAVVYGIISIYDRRNRQKLMPRIVRKVVLPDGFITQ</sequence>
<dbReference type="PANTHER" id="PTHR35867:SF1">
    <property type="entry name" value="PROTEIN RSEC"/>
    <property type="match status" value="1"/>
</dbReference>
<keyword evidence="1" id="KW-0812">Transmembrane</keyword>
<feature type="transmembrane region" description="Helical" evidence="1">
    <location>
        <begin position="72"/>
        <end position="94"/>
    </location>
</feature>
<evidence type="ECO:0000256" key="1">
    <source>
        <dbReference type="SAM" id="Phobius"/>
    </source>
</evidence>
<dbReference type="AlphaFoldDB" id="A0A7Z7LD52"/>
<dbReference type="Proteomes" id="UP000250796">
    <property type="component" value="Chromosome MESINF"/>
</dbReference>
<dbReference type="RefSeq" id="WP_169698198.1">
    <property type="nucleotide sequence ID" value="NZ_LS974202.1"/>
</dbReference>
<evidence type="ECO:0000313" key="3">
    <source>
        <dbReference type="Proteomes" id="UP000250796"/>
    </source>
</evidence>
<feature type="transmembrane region" description="Helical" evidence="1">
    <location>
        <begin position="100"/>
        <end position="119"/>
    </location>
</feature>
<keyword evidence="3" id="KW-1185">Reference proteome</keyword>
<organism evidence="2 3">
    <name type="scientific">Mesotoga infera</name>
    <dbReference type="NCBI Taxonomy" id="1236046"/>
    <lineage>
        <taxon>Bacteria</taxon>
        <taxon>Thermotogati</taxon>
        <taxon>Thermotogota</taxon>
        <taxon>Thermotogae</taxon>
        <taxon>Kosmotogales</taxon>
        <taxon>Kosmotogaceae</taxon>
        <taxon>Mesotoga</taxon>
    </lineage>
</organism>
<evidence type="ECO:0000313" key="2">
    <source>
        <dbReference type="EMBL" id="SSC11756.1"/>
    </source>
</evidence>
<name>A0A7Z7LD52_9BACT</name>
<protein>
    <submittedName>
        <fullName evidence="2">Positive regulator of sigma E activity</fullName>
    </submittedName>
</protein>
<dbReference type="PIRSF" id="PIRSF004923">
    <property type="entry name" value="RseC"/>
    <property type="match status" value="1"/>
</dbReference>
<dbReference type="InterPro" id="IPR026268">
    <property type="entry name" value="RseC"/>
</dbReference>
<dbReference type="EMBL" id="LS974202">
    <property type="protein sequence ID" value="SSC11756.1"/>
    <property type="molecule type" value="Genomic_DNA"/>
</dbReference>
<gene>
    <name evidence="2" type="ORF">MESINF_0307</name>
</gene>
<accession>A0A7Z7LD52</accession>
<keyword evidence="1" id="KW-1133">Transmembrane helix</keyword>
<keyword evidence="1" id="KW-0472">Membrane</keyword>